<dbReference type="EMBL" id="CP045810">
    <property type="protein sequence ID" value="QHN41232.1"/>
    <property type="molecule type" value="Genomic_DNA"/>
</dbReference>
<dbReference type="AlphaFoldDB" id="A0A857MHT0"/>
<feature type="compositionally biased region" description="Basic and acidic residues" evidence="1">
    <location>
        <begin position="1"/>
        <end position="15"/>
    </location>
</feature>
<name>A0A857MHT0_9ACTN</name>
<feature type="compositionally biased region" description="Basic and acidic residues" evidence="1">
    <location>
        <begin position="49"/>
        <end position="62"/>
    </location>
</feature>
<accession>A0A857MHT0</accession>
<feature type="region of interest" description="Disordered" evidence="1">
    <location>
        <begin position="1"/>
        <end position="78"/>
    </location>
</feature>
<feature type="compositionally biased region" description="Polar residues" evidence="1">
    <location>
        <begin position="29"/>
        <end position="45"/>
    </location>
</feature>
<organism evidence="2">
    <name type="scientific">Gordonia amarae</name>
    <dbReference type="NCBI Taxonomy" id="36821"/>
    <lineage>
        <taxon>Bacteria</taxon>
        <taxon>Bacillati</taxon>
        <taxon>Actinomycetota</taxon>
        <taxon>Actinomycetes</taxon>
        <taxon>Mycobacteriales</taxon>
        <taxon>Gordoniaceae</taxon>
        <taxon>Gordonia</taxon>
    </lineage>
</organism>
<reference evidence="2" key="1">
    <citation type="journal article" date="2021" name="Nat. Microbiol.">
        <title>Cocultivation of an ultrasmall environmental parasitic bacterium with lytic ability against bacteria associated with wastewater foams.</title>
        <authorList>
            <person name="Batinovic S."/>
            <person name="Rose J.J.A."/>
            <person name="Ratcliffe J."/>
            <person name="Seviour R.J."/>
            <person name="Petrovski S."/>
        </authorList>
    </citation>
    <scope>NUCLEOTIDE SEQUENCE</scope>
    <source>
        <strain evidence="2">CON44</strain>
    </source>
</reference>
<evidence type="ECO:0000256" key="1">
    <source>
        <dbReference type="SAM" id="MobiDB-lite"/>
    </source>
</evidence>
<sequence length="155" mass="16275">MTDTKSTHDSTKDSTEASTDATTNDERVTTPNGAENSAESTSDASGESDAGKDESDAGKDGSKQPSKYRQRLAAAESERDRLQAVVAGMHEREVSRICDAAGLNRKLLTAVGVGVDDLLGEDGMVDAGKVDAAIKQARDEFGIDQTRAPFAAPTQ</sequence>
<gene>
    <name evidence="2" type="ORF">GII30_20520</name>
</gene>
<evidence type="ECO:0000313" key="2">
    <source>
        <dbReference type="EMBL" id="QHN41232.1"/>
    </source>
</evidence>
<protein>
    <submittedName>
        <fullName evidence="2">Uncharacterized protein</fullName>
    </submittedName>
</protein>
<dbReference type="RefSeq" id="WP_005190205.1">
    <property type="nucleotide sequence ID" value="NZ_CP045810.1"/>
</dbReference>
<proteinExistence type="predicted"/>